<reference evidence="2 3" key="1">
    <citation type="journal article" date="2012" name="Genome Biol.">
        <title>Sequencing three crocodilian genomes to illuminate the evolution of archosaurs and amniotes.</title>
        <authorList>
            <person name="St John J.A."/>
            <person name="Braun E.L."/>
            <person name="Isberg S.R."/>
            <person name="Miles L.G."/>
            <person name="Chong A.Y."/>
            <person name="Gongora J."/>
            <person name="Dalzell P."/>
            <person name="Moran C."/>
            <person name="Bed'hom B."/>
            <person name="Abzhanov A."/>
            <person name="Burgess S.C."/>
            <person name="Cooksey A.M."/>
            <person name="Castoe T.A."/>
            <person name="Crawford N.G."/>
            <person name="Densmore L.D."/>
            <person name="Drew J.C."/>
            <person name="Edwards S.V."/>
            <person name="Faircloth B.C."/>
            <person name="Fujita M.K."/>
            <person name="Greenwold M.J."/>
            <person name="Hoffmann F.G."/>
            <person name="Howard J.M."/>
            <person name="Iguchi T."/>
            <person name="Janes D.E."/>
            <person name="Khan S.Y."/>
            <person name="Kohno S."/>
            <person name="de Koning A.J."/>
            <person name="Lance S.L."/>
            <person name="McCarthy F.M."/>
            <person name="McCormack J.E."/>
            <person name="Merchant M.E."/>
            <person name="Peterson D.G."/>
            <person name="Pollock D.D."/>
            <person name="Pourmand N."/>
            <person name="Raney B.J."/>
            <person name="Roessler K.A."/>
            <person name="Sanford J.R."/>
            <person name="Sawyer R.H."/>
            <person name="Schmidt C.J."/>
            <person name="Triplett E.W."/>
            <person name="Tuberville T.D."/>
            <person name="Venegas-Anaya M."/>
            <person name="Howard J.T."/>
            <person name="Jarvis E.D."/>
            <person name="Guillette L.J.Jr."/>
            <person name="Glenn T.C."/>
            <person name="Green R.E."/>
            <person name="Ray D.A."/>
        </authorList>
    </citation>
    <scope>NUCLEOTIDE SEQUENCE [LARGE SCALE GENOMIC DNA]</scope>
    <source>
        <strain evidence="2">KSC_2009_1</strain>
    </source>
</reference>
<feature type="region of interest" description="Disordered" evidence="1">
    <location>
        <begin position="52"/>
        <end position="167"/>
    </location>
</feature>
<dbReference type="EMBL" id="AKHW03004311">
    <property type="protein sequence ID" value="KYO30145.1"/>
    <property type="molecule type" value="Genomic_DNA"/>
</dbReference>
<proteinExistence type="predicted"/>
<gene>
    <name evidence="2" type="ORF">Y1Q_0016594</name>
</gene>
<evidence type="ECO:0000313" key="3">
    <source>
        <dbReference type="Proteomes" id="UP000050525"/>
    </source>
</evidence>
<sequence length="218" mass="23372">MAEPALDVPLLPSDDSLMADATDMDPTLVFDQEEQFAANRVFSRGRVAATYDQDAAPPAQDSVFSIKSEYELAAEGPEPSTKADTSHAQPSAPEQEPELEVKLEPKPELKLELKSEPDQEPKLELKPEPEPEPKLTPVVELKPEQELVAGTTQENKSEGPREPGEELPIPMEQVAPAQPLARAVTQGGGTAMLSSQHWHCLAAQSPLGTGAKGLGCGH</sequence>
<feature type="compositionally biased region" description="Basic and acidic residues" evidence="1">
    <location>
        <begin position="155"/>
        <end position="164"/>
    </location>
</feature>
<keyword evidence="3" id="KW-1185">Reference proteome</keyword>
<protein>
    <submittedName>
        <fullName evidence="2">Uncharacterized protein</fullName>
    </submittedName>
</protein>
<comment type="caution">
    <text evidence="2">The sequence shown here is derived from an EMBL/GenBank/DDBJ whole genome shotgun (WGS) entry which is preliminary data.</text>
</comment>
<accession>A0A151N0E1</accession>
<dbReference type="AlphaFoldDB" id="A0A151N0E1"/>
<name>A0A151N0E1_ALLMI</name>
<feature type="compositionally biased region" description="Basic and acidic residues" evidence="1">
    <location>
        <begin position="99"/>
        <end position="133"/>
    </location>
</feature>
<evidence type="ECO:0000313" key="2">
    <source>
        <dbReference type="EMBL" id="KYO30145.1"/>
    </source>
</evidence>
<evidence type="ECO:0000256" key="1">
    <source>
        <dbReference type="SAM" id="MobiDB-lite"/>
    </source>
</evidence>
<dbReference type="Proteomes" id="UP000050525">
    <property type="component" value="Unassembled WGS sequence"/>
</dbReference>
<organism evidence="2 3">
    <name type="scientific">Alligator mississippiensis</name>
    <name type="common">American alligator</name>
    <dbReference type="NCBI Taxonomy" id="8496"/>
    <lineage>
        <taxon>Eukaryota</taxon>
        <taxon>Metazoa</taxon>
        <taxon>Chordata</taxon>
        <taxon>Craniata</taxon>
        <taxon>Vertebrata</taxon>
        <taxon>Euteleostomi</taxon>
        <taxon>Archelosauria</taxon>
        <taxon>Archosauria</taxon>
        <taxon>Crocodylia</taxon>
        <taxon>Alligatoridae</taxon>
        <taxon>Alligatorinae</taxon>
        <taxon>Alligator</taxon>
    </lineage>
</organism>